<protein>
    <submittedName>
        <fullName evidence="1">Uncharacterized protein</fullName>
    </submittedName>
</protein>
<reference evidence="1 2" key="1">
    <citation type="submission" date="2007-11" db="EMBL/GenBank/DDBJ databases">
        <authorList>
            <consortium name="The Salmonella enterica serovar Paratyphi B Genome Sequencing Project"/>
            <person name="McClelland M."/>
            <person name="Sanderson E.K."/>
            <person name="Porwollik S."/>
            <person name="Spieth J."/>
            <person name="Clifton W.S."/>
            <person name="Fulton R."/>
            <person name="Cordes M."/>
            <person name="Wollam A."/>
            <person name="Shah N."/>
            <person name="Pepin K."/>
            <person name="Bhonagiri V."/>
            <person name="Nash W."/>
            <person name="Johnson M."/>
            <person name="Thiruvilangam P."/>
            <person name="Wilson R."/>
        </authorList>
    </citation>
    <scope>NUCLEOTIDE SEQUENCE [LARGE SCALE GENOMIC DNA]</scope>
    <source>
        <strain evidence="2">ATCC BAA-1250 / SPB7</strain>
    </source>
</reference>
<evidence type="ECO:0000313" key="2">
    <source>
        <dbReference type="Proteomes" id="UP000008556"/>
    </source>
</evidence>
<dbReference type="AlphaFoldDB" id="A0A6C6Z0D0"/>
<evidence type="ECO:0000313" key="1">
    <source>
        <dbReference type="EMBL" id="ABX66555.1"/>
    </source>
</evidence>
<accession>A0A6C6Z0D0</accession>
<organism evidence="1 2">
    <name type="scientific">Salmonella paratyphi B (strain ATCC BAA-1250 / SPB7)</name>
    <dbReference type="NCBI Taxonomy" id="1016998"/>
    <lineage>
        <taxon>Bacteria</taxon>
        <taxon>Pseudomonadati</taxon>
        <taxon>Pseudomonadota</taxon>
        <taxon>Gammaproteobacteria</taxon>
        <taxon>Enterobacterales</taxon>
        <taxon>Enterobacteriaceae</taxon>
        <taxon>Salmonella</taxon>
    </lineage>
</organism>
<gene>
    <name evidence="1" type="ordered locus">SPAB_01137</name>
</gene>
<proteinExistence type="predicted"/>
<sequence>MWWSLHYRTEMTPNQTTNFAGCAGKTRYASGKLFTLTY</sequence>
<dbReference type="KEGG" id="spq:SPAB_01137"/>
<dbReference type="EMBL" id="CP000886">
    <property type="protein sequence ID" value="ABX66555.1"/>
    <property type="molecule type" value="Genomic_DNA"/>
</dbReference>
<name>A0A6C6Z0D0_SALPB</name>
<dbReference type="Proteomes" id="UP000008556">
    <property type="component" value="Chromosome"/>
</dbReference>